<keyword evidence="7" id="KW-0464">Manganese</keyword>
<dbReference type="PANTHER" id="PTHR12260">
    <property type="entry name" value="DAMAGE-CONTROL PHOSPHATASE ARMT1"/>
    <property type="match status" value="1"/>
</dbReference>
<dbReference type="HAMAP" id="MF_02087">
    <property type="entry name" value="PLP_homeostasis"/>
    <property type="match status" value="1"/>
</dbReference>
<proteinExistence type="inferred from homology"/>
<sequence>MYQPEVPAYTAAVQGSFAYDTTVHRWPTIITQVVDAIYRRSHELSANEALADEGRRIIEEIAGIKYAMSRDRPLEAINAAGTHAEPASTVYDEHISATKPSWFKSDWLFAECYLYRRLFHIFATSEHWSDFDPFAEGKIAALNASGAAIGACAELIENVIASNPAPYTADGALFADLASVSLWGNAIDLSLLTNASDSDIQKLQAVTREQRAAKADHVLVDDTSRAWERIRSLNNGRVDIVLDNAGFEVITDLLLADWLLSLRGPYPRASPQVASDIKSRIGAVRQRVEAAAKAASASTPRLVAVSKLHPPSSLMAAYEQTGQRHFGENYVQELADKANVLPRDIQWHFIGGLQSNKAKVLAAIPNLYAVESVDSQKLATNLEKGIAKAENKSARSGPLRVYIQINTSGETEKSGVPALAEASAEHELVALARHIVLSCPHLRLVGLMTIGALSNSKGSSEENPDFQALVDSRKNLLDVLLADASFVEATKNAELWHGSENITYDDLLAGNLELSMGMSADLEAAVRYGSTNVRIGSDCFGGRTTNAEAGGVRAEEIERVAKEPLVSSVVLHTKNMPWFVSDATNGDIDSVISSLSDPKFVPEAQQGAVKAMAQRWSEHLSSGRMRTSNDVFWTQPLSYGHLPSAAPDLLKELQKAGIVIFKGDLNYRKLTQDAQWPTTTTFEHALGPLAGKINIFALRTCKAEVCVGLLHGQEQKVDAVDPKWRVNGHWAIASYCGLREC</sequence>
<dbReference type="Gene3D" id="1.20.930.60">
    <property type="match status" value="1"/>
</dbReference>
<dbReference type="PANTHER" id="PTHR12260:SF6">
    <property type="entry name" value="DAMAGE-CONTROL PHOSPHATASE ARMT1"/>
    <property type="match status" value="1"/>
</dbReference>
<keyword evidence="6" id="KW-0378">Hydrolase</keyword>
<comment type="function">
    <text evidence="9">Pyridoxal 5'-phosphate (PLP)-binding protein, which may be involved in intracellular homeostatic regulation of pyridoxal 5'-phosphate (PLP), the active form of vitamin B6.</text>
</comment>
<organism evidence="12 13">
    <name type="scientific">Malassezia cuniculi</name>
    <dbReference type="NCBI Taxonomy" id="948313"/>
    <lineage>
        <taxon>Eukaryota</taxon>
        <taxon>Fungi</taxon>
        <taxon>Dikarya</taxon>
        <taxon>Basidiomycota</taxon>
        <taxon>Ustilaginomycotina</taxon>
        <taxon>Malasseziomycetes</taxon>
        <taxon>Malasseziales</taxon>
        <taxon>Malasseziaceae</taxon>
        <taxon>Malassezia</taxon>
    </lineage>
</organism>
<evidence type="ECO:0000259" key="10">
    <source>
        <dbReference type="Pfam" id="PF01168"/>
    </source>
</evidence>
<comment type="similarity">
    <text evidence="9">Belongs to the pyridoxal phosphate-binding protein YggS/PROSC family.</text>
</comment>
<dbReference type="InterPro" id="IPR036075">
    <property type="entry name" value="ARMT-1-like_metal-bd_sf"/>
</dbReference>
<reference evidence="12" key="1">
    <citation type="submission" date="2023-03" db="EMBL/GenBank/DDBJ databases">
        <title>Mating type loci evolution in Malassezia.</title>
        <authorList>
            <person name="Coelho M.A."/>
        </authorList>
    </citation>
    <scope>NUCLEOTIDE SEQUENCE</scope>
    <source>
        <strain evidence="12">CBS 11721</strain>
    </source>
</reference>
<evidence type="ECO:0000259" key="11">
    <source>
        <dbReference type="Pfam" id="PF01937"/>
    </source>
</evidence>
<comment type="catalytic activity">
    <reaction evidence="1">
        <text>beta-D-fructose 1-phosphate + H2O = D-fructose + phosphate</text>
        <dbReference type="Rhea" id="RHEA:35603"/>
        <dbReference type="ChEBI" id="CHEBI:15377"/>
        <dbReference type="ChEBI" id="CHEBI:37721"/>
        <dbReference type="ChEBI" id="CHEBI:43474"/>
        <dbReference type="ChEBI" id="CHEBI:138881"/>
    </reaction>
</comment>
<evidence type="ECO:0000256" key="2">
    <source>
        <dbReference type="ARBA" id="ARBA00001936"/>
    </source>
</evidence>
<dbReference type="GO" id="GO:0006974">
    <property type="term" value="P:DNA damage response"/>
    <property type="evidence" value="ECO:0007669"/>
    <property type="project" value="TreeGrafter"/>
</dbReference>
<dbReference type="InterPro" id="IPR001608">
    <property type="entry name" value="Ala_racemase_N"/>
</dbReference>
<dbReference type="Proteomes" id="UP001219933">
    <property type="component" value="Chromosome 2"/>
</dbReference>
<dbReference type="AlphaFoldDB" id="A0AAF0J5T4"/>
<evidence type="ECO:0000256" key="1">
    <source>
        <dbReference type="ARBA" id="ARBA00001326"/>
    </source>
</evidence>
<evidence type="ECO:0000313" key="13">
    <source>
        <dbReference type="Proteomes" id="UP001219933"/>
    </source>
</evidence>
<dbReference type="GO" id="GO:0005634">
    <property type="term" value="C:nucleus"/>
    <property type="evidence" value="ECO:0007669"/>
    <property type="project" value="TreeGrafter"/>
</dbReference>
<comment type="cofactor">
    <cofactor evidence="3">
        <name>Ni(2+)</name>
        <dbReference type="ChEBI" id="CHEBI:49786"/>
    </cofactor>
</comment>
<comment type="cofactor">
    <cofactor evidence="2">
        <name>Mn(2+)</name>
        <dbReference type="ChEBI" id="CHEBI:29035"/>
    </cofactor>
</comment>
<feature type="domain" description="Damage-control phosphatase ARMT1-like metal-binding" evidence="11">
    <location>
        <begin position="562"/>
        <end position="716"/>
    </location>
</feature>
<accession>A0AAF0J5T4</accession>
<evidence type="ECO:0000256" key="7">
    <source>
        <dbReference type="ARBA" id="ARBA00023211"/>
    </source>
</evidence>
<evidence type="ECO:0000256" key="8">
    <source>
        <dbReference type="ARBA" id="ARBA00048809"/>
    </source>
</evidence>
<dbReference type="InterPro" id="IPR011078">
    <property type="entry name" value="PyrdxlP_homeostasis"/>
</dbReference>
<dbReference type="InterPro" id="IPR002791">
    <property type="entry name" value="ARMT1-like_metal-bd"/>
</dbReference>
<dbReference type="GO" id="GO:0016791">
    <property type="term" value="F:phosphatase activity"/>
    <property type="evidence" value="ECO:0007669"/>
    <property type="project" value="TreeGrafter"/>
</dbReference>
<dbReference type="InterPro" id="IPR029066">
    <property type="entry name" value="PLP-binding_barrel"/>
</dbReference>
<evidence type="ECO:0000256" key="5">
    <source>
        <dbReference type="ARBA" id="ARBA00022723"/>
    </source>
</evidence>
<gene>
    <name evidence="12" type="ORF">MCUN1_001399</name>
</gene>
<evidence type="ECO:0000256" key="4">
    <source>
        <dbReference type="ARBA" id="ARBA00009519"/>
    </source>
</evidence>
<dbReference type="Pfam" id="PF01168">
    <property type="entry name" value="Ala_racemase_N"/>
    <property type="match status" value="1"/>
</dbReference>
<evidence type="ECO:0000256" key="6">
    <source>
        <dbReference type="ARBA" id="ARBA00022801"/>
    </source>
</evidence>
<dbReference type="EMBL" id="CP119878">
    <property type="protein sequence ID" value="WFD34558.1"/>
    <property type="molecule type" value="Genomic_DNA"/>
</dbReference>
<dbReference type="PROSITE" id="PS01211">
    <property type="entry name" value="UPF0001"/>
    <property type="match status" value="1"/>
</dbReference>
<dbReference type="GO" id="GO:0046872">
    <property type="term" value="F:metal ion binding"/>
    <property type="evidence" value="ECO:0007669"/>
    <property type="project" value="UniProtKB-KW"/>
</dbReference>
<dbReference type="Pfam" id="PF01937">
    <property type="entry name" value="ARMT1-like_dom"/>
    <property type="match status" value="2"/>
</dbReference>
<feature type="modified residue" description="N6-(pyridoxal phosphate)lysine" evidence="9">
    <location>
        <position position="307"/>
    </location>
</feature>
<dbReference type="SUPFAM" id="SSF111321">
    <property type="entry name" value="AF1104-like"/>
    <property type="match status" value="2"/>
</dbReference>
<feature type="domain" description="Damage-control phosphatase ARMT1-like metal-binding" evidence="11">
    <location>
        <begin position="23"/>
        <end position="261"/>
    </location>
</feature>
<keyword evidence="13" id="KW-1185">Reference proteome</keyword>
<comment type="similarity">
    <text evidence="4">Belongs to the damage-control phosphatase family. Sugar phosphate phosphatase III subfamily.</text>
</comment>
<dbReference type="InterPro" id="IPR039763">
    <property type="entry name" value="ARMT1"/>
</dbReference>
<evidence type="ECO:0000313" key="12">
    <source>
        <dbReference type="EMBL" id="WFD34558.1"/>
    </source>
</evidence>
<evidence type="ECO:0000256" key="3">
    <source>
        <dbReference type="ARBA" id="ARBA00001967"/>
    </source>
</evidence>
<keyword evidence="9" id="KW-0663">Pyridoxal phosphate</keyword>
<dbReference type="NCBIfam" id="TIGR00044">
    <property type="entry name" value="YggS family pyridoxal phosphate-dependent enzyme"/>
    <property type="match status" value="1"/>
</dbReference>
<comment type="catalytic activity">
    <reaction evidence="8">
        <text>beta-D-fructose 6-phosphate = dihydroxyacetone + D-glyceraldehyde 3-phosphate</text>
        <dbReference type="Rhea" id="RHEA:28002"/>
        <dbReference type="ChEBI" id="CHEBI:16016"/>
        <dbReference type="ChEBI" id="CHEBI:57634"/>
        <dbReference type="ChEBI" id="CHEBI:59776"/>
    </reaction>
</comment>
<dbReference type="Gene3D" id="3.20.20.10">
    <property type="entry name" value="Alanine racemase"/>
    <property type="match status" value="1"/>
</dbReference>
<dbReference type="CDD" id="cd06822">
    <property type="entry name" value="PLPDE_III_YBL036c_euk"/>
    <property type="match status" value="1"/>
</dbReference>
<dbReference type="SUPFAM" id="SSF51419">
    <property type="entry name" value="PLP-binding barrel"/>
    <property type="match status" value="1"/>
</dbReference>
<dbReference type="GO" id="GO:0030170">
    <property type="term" value="F:pyridoxal phosphate binding"/>
    <property type="evidence" value="ECO:0007669"/>
    <property type="project" value="UniProtKB-UniRule"/>
</dbReference>
<name>A0AAF0J5T4_9BASI</name>
<protein>
    <recommendedName>
        <fullName evidence="9">Pyridoxal phosphate homeostasis protein</fullName>
        <shortName evidence="9">PLP homeostasis protein</shortName>
    </recommendedName>
</protein>
<evidence type="ECO:0000256" key="9">
    <source>
        <dbReference type="HAMAP-Rule" id="MF_03225"/>
    </source>
</evidence>
<keyword evidence="5" id="KW-0479">Metal-binding</keyword>
<feature type="domain" description="Alanine racemase N-terminal" evidence="10">
    <location>
        <begin position="282"/>
        <end position="476"/>
    </location>
</feature>